<keyword evidence="8" id="KW-1185">Reference proteome</keyword>
<evidence type="ECO:0000256" key="4">
    <source>
        <dbReference type="ARBA" id="ARBA00022679"/>
    </source>
</evidence>
<comment type="similarity">
    <text evidence="2">Belongs to the KptA/TPT1 family.</text>
</comment>
<comment type="catalytic activity">
    <reaction evidence="6">
        <text>2'-phospho-[ligated tRNA] + NAD(+) = mature tRNA + ADP-alpha-D-ribose 1'',2''-cyclic phosphate + nicotinamide</text>
        <dbReference type="Rhea" id="RHEA:23324"/>
        <dbReference type="Rhea" id="RHEA-COMP:11106"/>
        <dbReference type="Rhea" id="RHEA-COMP:11107"/>
        <dbReference type="ChEBI" id="CHEBI:17154"/>
        <dbReference type="ChEBI" id="CHEBI:57540"/>
        <dbReference type="ChEBI" id="CHEBI:76596"/>
        <dbReference type="ChEBI" id="CHEBI:82883"/>
        <dbReference type="ChEBI" id="CHEBI:85027"/>
        <dbReference type="EC" id="2.7.1.160"/>
    </reaction>
</comment>
<dbReference type="GO" id="GO:0000215">
    <property type="term" value="F:tRNA 2'-phosphotransferase activity"/>
    <property type="evidence" value="ECO:0007669"/>
    <property type="project" value="UniProtKB-EC"/>
</dbReference>
<dbReference type="Proteomes" id="UP000292447">
    <property type="component" value="Chromosome V"/>
</dbReference>
<sequence>MSVPDPKRRDTLISKSLSYLLRHGAEKEKLPIDALGWVPVNAVLLNNKLKSHKATFEDLQRIVENNEKQRFRLKNDHNEWFICANQGHTLKTIVPELVLLDKQSMPSQVYHGTYAQKLPEIQEKGLSRMARNHIHLTSNAAWSKLGIRASCNTLIFIDTEKCIDDGFVFWRSVNGVILCEGNAEGVIPPQYFSRIDTVERKIMVKGD</sequence>
<evidence type="ECO:0000256" key="6">
    <source>
        <dbReference type="ARBA" id="ARBA00047949"/>
    </source>
</evidence>
<dbReference type="InterPro" id="IPR042081">
    <property type="entry name" value="RNA_2'-PTrans_C"/>
</dbReference>
<evidence type="ECO:0000256" key="3">
    <source>
        <dbReference type="ARBA" id="ARBA00012007"/>
    </source>
</evidence>
<dbReference type="EMBL" id="CP034460">
    <property type="protein sequence ID" value="QBM89825.1"/>
    <property type="molecule type" value="Genomic_DNA"/>
</dbReference>
<reference evidence="8" key="1">
    <citation type="submission" date="2019-03" db="EMBL/GenBank/DDBJ databases">
        <title>Snf2 controls pulcherriminic acid biosynthesis and connects pigmentation and antifungal activity of the yeast Metschnikowia pulcherrima.</title>
        <authorList>
            <person name="Gore-Lloyd D."/>
            <person name="Sumann I."/>
            <person name="Brachmann A.O."/>
            <person name="Schneeberger K."/>
            <person name="Ortiz-Merino R.A."/>
            <person name="Moreno-Beltran M."/>
            <person name="Schlaefli M."/>
            <person name="Kirner P."/>
            <person name="Santos Kron A."/>
            <person name="Wolfe K.H."/>
            <person name="Piel J."/>
            <person name="Ahrens C.H."/>
            <person name="Henk D."/>
            <person name="Freimoser F.M."/>
        </authorList>
    </citation>
    <scope>NUCLEOTIDE SEQUENCE [LARGE SCALE GENOMIC DNA]</scope>
    <source>
        <strain evidence="8">APC 1.2</strain>
    </source>
</reference>
<protein>
    <recommendedName>
        <fullName evidence="3">2'-phosphotransferase</fullName>
        <ecNumber evidence="3">2.7.1.160</ecNumber>
    </recommendedName>
</protein>
<dbReference type="GO" id="GO:0006388">
    <property type="term" value="P:tRNA splicing, via endonucleolytic cleavage and ligation"/>
    <property type="evidence" value="ECO:0007669"/>
    <property type="project" value="TreeGrafter"/>
</dbReference>
<dbReference type="Pfam" id="PF01885">
    <property type="entry name" value="PTS_2-RNA"/>
    <property type="match status" value="1"/>
</dbReference>
<name>A0A4P6XSQ3_9ASCO</name>
<dbReference type="InterPro" id="IPR042080">
    <property type="entry name" value="RNA_2'-PTrans_N"/>
</dbReference>
<organism evidence="7 8">
    <name type="scientific">Metschnikowia aff. pulcherrima</name>
    <dbReference type="NCBI Taxonomy" id="2163413"/>
    <lineage>
        <taxon>Eukaryota</taxon>
        <taxon>Fungi</taxon>
        <taxon>Dikarya</taxon>
        <taxon>Ascomycota</taxon>
        <taxon>Saccharomycotina</taxon>
        <taxon>Pichiomycetes</taxon>
        <taxon>Metschnikowiaceae</taxon>
        <taxon>Metschnikowia</taxon>
    </lineage>
</organism>
<dbReference type="PANTHER" id="PTHR12684:SF2">
    <property type="entry name" value="TRNA 2'-PHOSPHOTRANSFERASE 1"/>
    <property type="match status" value="1"/>
</dbReference>
<evidence type="ECO:0000256" key="2">
    <source>
        <dbReference type="ARBA" id="ARBA00009836"/>
    </source>
</evidence>
<evidence type="ECO:0000313" key="8">
    <source>
        <dbReference type="Proteomes" id="UP000292447"/>
    </source>
</evidence>
<accession>A0A4P6XSQ3</accession>
<evidence type="ECO:0000313" key="7">
    <source>
        <dbReference type="EMBL" id="QBM89825.1"/>
    </source>
</evidence>
<dbReference type="Gene3D" id="1.10.10.970">
    <property type="entry name" value="RNA 2'-phosphotransferase, Tpt1/KptA family, N-terminal domain"/>
    <property type="match status" value="1"/>
</dbReference>
<comment type="function">
    <text evidence="1">Catalyzes the last step of tRNA splicing, the transfer of the splice junction 2'-phosphate from ligated tRNA to NAD to produce ADP-ribose 1''-2'' cyclic phosphate.</text>
</comment>
<gene>
    <name evidence="7" type="primary">MPUL0E00590</name>
    <name evidence="7" type="ORF">METSCH_E00590</name>
</gene>
<evidence type="ECO:0000256" key="1">
    <source>
        <dbReference type="ARBA" id="ARBA00003343"/>
    </source>
</evidence>
<proteinExistence type="inferred from homology"/>
<dbReference type="STRING" id="2163413.A0A4P6XSQ3"/>
<evidence type="ECO:0000256" key="5">
    <source>
        <dbReference type="ARBA" id="ARBA00023027"/>
    </source>
</evidence>
<keyword evidence="5" id="KW-0520">NAD</keyword>
<dbReference type="SUPFAM" id="SSF56399">
    <property type="entry name" value="ADP-ribosylation"/>
    <property type="match status" value="1"/>
</dbReference>
<keyword evidence="4 7" id="KW-0808">Transferase</keyword>
<dbReference type="AlphaFoldDB" id="A0A4P6XSQ3"/>
<dbReference type="PANTHER" id="PTHR12684">
    <property type="entry name" value="PUTATIVE PHOSPHOTRANSFERASE"/>
    <property type="match status" value="1"/>
</dbReference>
<dbReference type="Gene3D" id="3.20.170.30">
    <property type="match status" value="1"/>
</dbReference>
<dbReference type="EC" id="2.7.1.160" evidence="3"/>
<dbReference type="InterPro" id="IPR002745">
    <property type="entry name" value="Ptrans_KptA/Tpt1"/>
</dbReference>